<comment type="caution">
    <text evidence="2">The sequence shown here is derived from an EMBL/GenBank/DDBJ whole genome shotgun (WGS) entry which is preliminary data.</text>
</comment>
<dbReference type="Proteomes" id="UP000231586">
    <property type="component" value="Unassembled WGS sequence"/>
</dbReference>
<evidence type="ECO:0000256" key="1">
    <source>
        <dbReference type="SAM" id="MobiDB-lite"/>
    </source>
</evidence>
<dbReference type="EMBL" id="PGTZ01000006">
    <property type="protein sequence ID" value="PJI94817.1"/>
    <property type="molecule type" value="Genomic_DNA"/>
</dbReference>
<gene>
    <name evidence="2" type="ORF">CLV34_0665</name>
</gene>
<dbReference type="AlphaFoldDB" id="A0A2M8WV61"/>
<sequence>MSQHVEEGTRSLVREHRGTEASSPRSVRCDDGLWAAVKARAEADGVTINYAVGVLLEGYASDAVRLELPPPTDDPAVTGGTRSSVSSLRVADTVWAAAKARAAGEGLTMNAVVNRILGGYHDGLLRLPTVVLYFAPTGRPSEA</sequence>
<keyword evidence="3" id="KW-1185">Reference proteome</keyword>
<organism evidence="2 3">
    <name type="scientific">Luteimicrobium subarcticum</name>
    <dbReference type="NCBI Taxonomy" id="620910"/>
    <lineage>
        <taxon>Bacteria</taxon>
        <taxon>Bacillati</taxon>
        <taxon>Actinomycetota</taxon>
        <taxon>Actinomycetes</taxon>
        <taxon>Micrococcales</taxon>
        <taxon>Luteimicrobium</taxon>
    </lineage>
</organism>
<accession>A0A2M8WV61</accession>
<dbReference type="RefSeq" id="WP_100348772.1">
    <property type="nucleotide sequence ID" value="NZ_PGTZ01000006.1"/>
</dbReference>
<reference evidence="2 3" key="1">
    <citation type="submission" date="2017-11" db="EMBL/GenBank/DDBJ databases">
        <title>Genomic Encyclopedia of Archaeal and Bacterial Type Strains, Phase II (KMG-II): From Individual Species to Whole Genera.</title>
        <authorList>
            <person name="Goeker M."/>
        </authorList>
    </citation>
    <scope>NUCLEOTIDE SEQUENCE [LARGE SCALE GENOMIC DNA]</scope>
    <source>
        <strain evidence="2 3">DSM 22413</strain>
    </source>
</reference>
<protein>
    <submittedName>
        <fullName evidence="2">Uncharacterized protein</fullName>
    </submittedName>
</protein>
<name>A0A2M8WV61_9MICO</name>
<feature type="compositionally biased region" description="Basic and acidic residues" evidence="1">
    <location>
        <begin position="1"/>
        <end position="19"/>
    </location>
</feature>
<evidence type="ECO:0000313" key="2">
    <source>
        <dbReference type="EMBL" id="PJI94817.1"/>
    </source>
</evidence>
<proteinExistence type="predicted"/>
<evidence type="ECO:0000313" key="3">
    <source>
        <dbReference type="Proteomes" id="UP000231586"/>
    </source>
</evidence>
<feature type="region of interest" description="Disordered" evidence="1">
    <location>
        <begin position="1"/>
        <end position="27"/>
    </location>
</feature>